<proteinExistence type="predicted"/>
<dbReference type="EMBL" id="LUUH01000118">
    <property type="protein sequence ID" value="OAH96188.1"/>
    <property type="molecule type" value="Genomic_DNA"/>
</dbReference>
<dbReference type="RefSeq" id="WP_064038920.1">
    <property type="nucleotide sequence ID" value="NZ_LUUH01000118.1"/>
</dbReference>
<dbReference type="PANTHER" id="PTHR48111">
    <property type="entry name" value="REGULATOR OF RPOS"/>
    <property type="match status" value="1"/>
</dbReference>
<accession>A0A177LUG5</accession>
<keyword evidence="4" id="KW-0902">Two-component regulatory system</keyword>
<dbReference type="GO" id="GO:0032993">
    <property type="term" value="C:protein-DNA complex"/>
    <property type="evidence" value="ECO:0007669"/>
    <property type="project" value="TreeGrafter"/>
</dbReference>
<protein>
    <submittedName>
        <fullName evidence="12">DNA-binding response regulator</fullName>
    </submittedName>
</protein>
<dbReference type="FunFam" id="1.10.10.10:FF:000099">
    <property type="entry name" value="Two-component system response regulator TorR"/>
    <property type="match status" value="1"/>
</dbReference>
<feature type="domain" description="OmpR/PhoB-type" evidence="11">
    <location>
        <begin position="134"/>
        <end position="233"/>
    </location>
</feature>
<dbReference type="InterPro" id="IPR001789">
    <property type="entry name" value="Sig_transdc_resp-reg_receiver"/>
</dbReference>
<feature type="modified residue" description="4-aspartylphosphate" evidence="8">
    <location>
        <position position="58"/>
    </location>
</feature>
<dbReference type="GO" id="GO:0000976">
    <property type="term" value="F:transcription cis-regulatory region binding"/>
    <property type="evidence" value="ECO:0007669"/>
    <property type="project" value="TreeGrafter"/>
</dbReference>
<dbReference type="SUPFAM" id="SSF46894">
    <property type="entry name" value="C-terminal effector domain of the bipartite response regulators"/>
    <property type="match status" value="1"/>
</dbReference>
<comment type="subcellular location">
    <subcellularLocation>
        <location evidence="1">Cytoplasm</location>
    </subcellularLocation>
</comment>
<evidence type="ECO:0000256" key="1">
    <source>
        <dbReference type="ARBA" id="ARBA00004496"/>
    </source>
</evidence>
<name>A0A177LUG5_METMH</name>
<comment type="caution">
    <text evidence="12">The sequence shown here is derived from an EMBL/GenBank/DDBJ whole genome shotgun (WGS) entry which is preliminary data.</text>
</comment>
<evidence type="ECO:0000259" key="10">
    <source>
        <dbReference type="PROSITE" id="PS50110"/>
    </source>
</evidence>
<dbReference type="GO" id="GO:0006355">
    <property type="term" value="P:regulation of DNA-templated transcription"/>
    <property type="evidence" value="ECO:0007669"/>
    <property type="project" value="InterPro"/>
</dbReference>
<keyword evidence="6 9" id="KW-0238">DNA-binding</keyword>
<dbReference type="GO" id="GO:0005829">
    <property type="term" value="C:cytosol"/>
    <property type="evidence" value="ECO:0007669"/>
    <property type="project" value="TreeGrafter"/>
</dbReference>
<dbReference type="InterPro" id="IPR039420">
    <property type="entry name" value="WalR-like"/>
</dbReference>
<dbReference type="AlphaFoldDB" id="A0A177LUG5"/>
<dbReference type="SMART" id="SM00448">
    <property type="entry name" value="REC"/>
    <property type="match status" value="1"/>
</dbReference>
<dbReference type="Gene3D" id="3.40.50.2300">
    <property type="match status" value="1"/>
</dbReference>
<dbReference type="PROSITE" id="PS50110">
    <property type="entry name" value="RESPONSE_REGULATORY"/>
    <property type="match status" value="1"/>
</dbReference>
<dbReference type="SUPFAM" id="SSF52172">
    <property type="entry name" value="CheY-like"/>
    <property type="match status" value="1"/>
</dbReference>
<dbReference type="CDD" id="cd00383">
    <property type="entry name" value="trans_reg_C"/>
    <property type="match status" value="1"/>
</dbReference>
<keyword evidence="2" id="KW-0963">Cytoplasm</keyword>
<evidence type="ECO:0000256" key="4">
    <source>
        <dbReference type="ARBA" id="ARBA00023012"/>
    </source>
</evidence>
<dbReference type="Pfam" id="PF00486">
    <property type="entry name" value="Trans_reg_C"/>
    <property type="match status" value="1"/>
</dbReference>
<evidence type="ECO:0000259" key="11">
    <source>
        <dbReference type="PROSITE" id="PS51755"/>
    </source>
</evidence>
<keyword evidence="7" id="KW-0804">Transcription</keyword>
<evidence type="ECO:0000313" key="13">
    <source>
        <dbReference type="Proteomes" id="UP000077763"/>
    </source>
</evidence>
<evidence type="ECO:0000256" key="3">
    <source>
        <dbReference type="ARBA" id="ARBA00022553"/>
    </source>
</evidence>
<dbReference type="SMART" id="SM00862">
    <property type="entry name" value="Trans_reg_C"/>
    <property type="match status" value="1"/>
</dbReference>
<dbReference type="InterPro" id="IPR036388">
    <property type="entry name" value="WH-like_DNA-bd_sf"/>
</dbReference>
<reference evidence="12 13" key="1">
    <citation type="submission" date="2016-03" db="EMBL/GenBank/DDBJ databases">
        <authorList>
            <person name="Ploux O."/>
        </authorList>
    </citation>
    <scope>NUCLEOTIDE SEQUENCE [LARGE SCALE GENOMIC DNA]</scope>
    <source>
        <strain evidence="12 13">R-45371</strain>
    </source>
</reference>
<dbReference type="PROSITE" id="PS51755">
    <property type="entry name" value="OMPR_PHOB"/>
    <property type="match status" value="1"/>
</dbReference>
<organism evidence="12 13">
    <name type="scientific">Methylomonas methanica</name>
    <dbReference type="NCBI Taxonomy" id="421"/>
    <lineage>
        <taxon>Bacteria</taxon>
        <taxon>Pseudomonadati</taxon>
        <taxon>Pseudomonadota</taxon>
        <taxon>Gammaproteobacteria</taxon>
        <taxon>Methylococcales</taxon>
        <taxon>Methylococcaceae</taxon>
        <taxon>Methylomonas</taxon>
    </lineage>
</organism>
<dbReference type="Gene3D" id="6.10.250.690">
    <property type="match status" value="1"/>
</dbReference>
<evidence type="ECO:0000256" key="7">
    <source>
        <dbReference type="ARBA" id="ARBA00023163"/>
    </source>
</evidence>
<evidence type="ECO:0000256" key="2">
    <source>
        <dbReference type="ARBA" id="ARBA00022490"/>
    </source>
</evidence>
<evidence type="ECO:0000256" key="6">
    <source>
        <dbReference type="ARBA" id="ARBA00023125"/>
    </source>
</evidence>
<dbReference type="Gene3D" id="1.10.10.10">
    <property type="entry name" value="Winged helix-like DNA-binding domain superfamily/Winged helix DNA-binding domain"/>
    <property type="match status" value="1"/>
</dbReference>
<evidence type="ECO:0000256" key="8">
    <source>
        <dbReference type="PROSITE-ProRule" id="PRU00169"/>
    </source>
</evidence>
<feature type="DNA-binding region" description="OmpR/PhoB-type" evidence="9">
    <location>
        <begin position="134"/>
        <end position="233"/>
    </location>
</feature>
<dbReference type="InterPro" id="IPR011006">
    <property type="entry name" value="CheY-like_superfamily"/>
</dbReference>
<feature type="domain" description="Response regulatory" evidence="10">
    <location>
        <begin position="9"/>
        <end position="122"/>
    </location>
</feature>
<evidence type="ECO:0000313" key="12">
    <source>
        <dbReference type="EMBL" id="OAH96188.1"/>
    </source>
</evidence>
<keyword evidence="3 8" id="KW-0597">Phosphoprotein</keyword>
<evidence type="ECO:0000256" key="5">
    <source>
        <dbReference type="ARBA" id="ARBA00023015"/>
    </source>
</evidence>
<evidence type="ECO:0000256" key="9">
    <source>
        <dbReference type="PROSITE-ProRule" id="PRU01091"/>
    </source>
</evidence>
<dbReference type="GO" id="GO:0000156">
    <property type="term" value="F:phosphorelay response regulator activity"/>
    <property type="evidence" value="ECO:0007669"/>
    <property type="project" value="TreeGrafter"/>
</dbReference>
<dbReference type="Proteomes" id="UP000077763">
    <property type="component" value="Unassembled WGS sequence"/>
</dbReference>
<dbReference type="Pfam" id="PF00072">
    <property type="entry name" value="Response_reg"/>
    <property type="match status" value="1"/>
</dbReference>
<dbReference type="PANTHER" id="PTHR48111:SF4">
    <property type="entry name" value="DNA-BINDING DUAL TRANSCRIPTIONAL REGULATOR OMPR"/>
    <property type="match status" value="1"/>
</dbReference>
<dbReference type="InterPro" id="IPR016032">
    <property type="entry name" value="Sig_transdc_resp-reg_C-effctor"/>
</dbReference>
<gene>
    <name evidence="12" type="ORF">A1353_24235</name>
</gene>
<dbReference type="InterPro" id="IPR001867">
    <property type="entry name" value="OmpR/PhoB-type_DNA-bd"/>
</dbReference>
<sequence length="238" mass="27054">MNKSEDTQRILVVDDDVALRDLVSDYLASSGYRVETAGDGETMRDVLRTLDVDLLVLDLMLPGEDGLSLLRWLREHHGPPVIIVSARGDEVDRVVGLELGADDYLAKPFGPRELLARVRAVLRRSHETNLPSDTQTLSFGPFRLNITSHIMSRDNNEIPLTFGEFNLLRALLEHANQVLSRDHLISLLKGYERSPFDRSIDVRVTRLRRKIEPKPESPIYLRTVWGEGYLFTPRGEDI</sequence>
<keyword evidence="5" id="KW-0805">Transcription regulation</keyword>